<evidence type="ECO:0000313" key="2">
    <source>
        <dbReference type="Proteomes" id="UP000194151"/>
    </source>
</evidence>
<dbReference type="Gene3D" id="3.30.450.150">
    <property type="entry name" value="Haem-degrading domain"/>
    <property type="match status" value="1"/>
</dbReference>
<sequence>MRFIQAIQTTFPPHRLQSECCELDGWSWTEGFQRRVKAVACSTLAGICITLTQPAWSAGKNIIEMPKLSWRMALSMASEAVAVCQDRGISVTATVIDSAGLRQAVVKGDSVGPHSLSLSYRKAFTAFAVADALEVNTTSEILKTGKMNAGSPALNTDPDLIFLAGGVAIHGHGKTLLGAIGVSGAPSGLTDEGCAAAALAKYQSEID</sequence>
<dbReference type="PANTHER" id="PTHR34309:SF10">
    <property type="entry name" value="SLR1406 PROTEIN"/>
    <property type="match status" value="1"/>
</dbReference>
<dbReference type="STRING" id="1416806.CAL12_20995"/>
<evidence type="ECO:0000313" key="1">
    <source>
        <dbReference type="EMBL" id="ARP83048.1"/>
    </source>
</evidence>
<dbReference type="InterPro" id="IPR052517">
    <property type="entry name" value="GlcG_carb_metab_protein"/>
</dbReference>
<dbReference type="InterPro" id="IPR038084">
    <property type="entry name" value="PduO/GlcC-like_sf"/>
</dbReference>
<dbReference type="PANTHER" id="PTHR34309">
    <property type="entry name" value="SLR1406 PROTEIN"/>
    <property type="match status" value="1"/>
</dbReference>
<name>A0A1W6YPV8_9BORD</name>
<keyword evidence="2" id="KW-1185">Reference proteome</keyword>
<accession>A0A1W6YPV8</accession>
<proteinExistence type="predicted"/>
<dbReference type="Proteomes" id="UP000194151">
    <property type="component" value="Chromosome"/>
</dbReference>
<dbReference type="SUPFAM" id="SSF143744">
    <property type="entry name" value="GlcG-like"/>
    <property type="match status" value="1"/>
</dbReference>
<gene>
    <name evidence="1" type="ORF">CAL12_20995</name>
</gene>
<reference evidence="1 2" key="1">
    <citation type="submission" date="2017-05" db="EMBL/GenBank/DDBJ databases">
        <title>Complete and WGS of Bordetella genogroups.</title>
        <authorList>
            <person name="Spilker T."/>
            <person name="LiPuma J."/>
        </authorList>
    </citation>
    <scope>NUCLEOTIDE SEQUENCE [LARGE SCALE GENOMIC DNA]</scope>
    <source>
        <strain evidence="1 2">AU19157</strain>
    </source>
</reference>
<dbReference type="EMBL" id="CP021108">
    <property type="protein sequence ID" value="ARP83048.1"/>
    <property type="molecule type" value="Genomic_DNA"/>
</dbReference>
<evidence type="ECO:0008006" key="3">
    <source>
        <dbReference type="Google" id="ProtNLM"/>
    </source>
</evidence>
<dbReference type="KEGG" id="bgv:CAL12_20995"/>
<dbReference type="AlphaFoldDB" id="A0A1W6YPV8"/>
<protein>
    <recommendedName>
        <fullName evidence="3">Heme-binding protein</fullName>
    </recommendedName>
</protein>
<organism evidence="1 2">
    <name type="scientific">Bordetella genomosp. 8</name>
    <dbReference type="NCBI Taxonomy" id="1416806"/>
    <lineage>
        <taxon>Bacteria</taxon>
        <taxon>Pseudomonadati</taxon>
        <taxon>Pseudomonadota</taxon>
        <taxon>Betaproteobacteria</taxon>
        <taxon>Burkholderiales</taxon>
        <taxon>Alcaligenaceae</taxon>
        <taxon>Bordetella</taxon>
    </lineage>
</organism>
<dbReference type="InterPro" id="IPR005624">
    <property type="entry name" value="PduO/GlcC-like"/>
</dbReference>
<dbReference type="Pfam" id="PF03928">
    <property type="entry name" value="HbpS-like"/>
    <property type="match status" value="1"/>
</dbReference>